<protein>
    <submittedName>
        <fullName evidence="3">Testis-specific protein TSX-like isoform X1</fullName>
    </submittedName>
</protein>
<dbReference type="RefSeq" id="XP_040599775.1">
    <property type="nucleotide sequence ID" value="XM_040743841.1"/>
</dbReference>
<evidence type="ECO:0000313" key="2">
    <source>
        <dbReference type="Proteomes" id="UP000886700"/>
    </source>
</evidence>
<dbReference type="Pfam" id="PF17397">
    <property type="entry name" value="TSX"/>
    <property type="match status" value="1"/>
</dbReference>
<evidence type="ECO:0000256" key="1">
    <source>
        <dbReference type="SAM" id="MobiDB-lite"/>
    </source>
</evidence>
<accession>A0ABM2XFV7</accession>
<reference evidence="3" key="1">
    <citation type="submission" date="2025-08" db="UniProtKB">
        <authorList>
            <consortium name="RefSeq"/>
        </authorList>
    </citation>
    <scope>IDENTIFICATION</scope>
    <source>
        <tissue evidence="3">Liver</tissue>
    </source>
</reference>
<name>A0ABM2XFV7_MESAU</name>
<proteinExistence type="predicted"/>
<feature type="region of interest" description="Disordered" evidence="1">
    <location>
        <begin position="38"/>
        <end position="58"/>
    </location>
</feature>
<dbReference type="Proteomes" id="UP000886700">
    <property type="component" value="Unplaced"/>
</dbReference>
<gene>
    <name evidence="3" type="primary">LOC110339857</name>
</gene>
<feature type="compositionally biased region" description="Polar residues" evidence="1">
    <location>
        <begin position="41"/>
        <end position="54"/>
    </location>
</feature>
<evidence type="ECO:0000313" key="3">
    <source>
        <dbReference type="RefSeq" id="XP_040599775.1"/>
    </source>
</evidence>
<sequence>MGSKPGSSLQAFCFSSCLHFLPQVLFQLPLVRERDYRIEPNPTTMSEEQTPQTSEAERSTMDFPEFEDEERWFFKVLGIKPRPSLVLDNGTNKKQEDESLGHTESFLHLQGILQENKINSTDDSYTCQAACTEEDDETNHSDSDMDDNVKVIIGNIKTNPSMYMEMLNNLNLKAEQDEERTASDNAMNPTE</sequence>
<dbReference type="GeneID" id="110339857"/>
<organism evidence="2 3">
    <name type="scientific">Mesocricetus auratus</name>
    <name type="common">Golden hamster</name>
    <dbReference type="NCBI Taxonomy" id="10036"/>
    <lineage>
        <taxon>Eukaryota</taxon>
        <taxon>Metazoa</taxon>
        <taxon>Chordata</taxon>
        <taxon>Craniata</taxon>
        <taxon>Vertebrata</taxon>
        <taxon>Euteleostomi</taxon>
        <taxon>Mammalia</taxon>
        <taxon>Eutheria</taxon>
        <taxon>Euarchontoglires</taxon>
        <taxon>Glires</taxon>
        <taxon>Rodentia</taxon>
        <taxon>Myomorpha</taxon>
        <taxon>Muroidea</taxon>
        <taxon>Cricetidae</taxon>
        <taxon>Cricetinae</taxon>
        <taxon>Mesocricetus</taxon>
    </lineage>
</organism>
<dbReference type="InterPro" id="IPR035352">
    <property type="entry name" value="TSX"/>
</dbReference>
<keyword evidence="2" id="KW-1185">Reference proteome</keyword>